<dbReference type="InterPro" id="IPR050717">
    <property type="entry name" value="C2H2-ZF_Transcription_Reg"/>
</dbReference>
<dbReference type="SUPFAM" id="SSF57667">
    <property type="entry name" value="beta-beta-alpha zinc fingers"/>
    <property type="match status" value="2"/>
</dbReference>
<dbReference type="PROSITE" id="PS00028">
    <property type="entry name" value="ZINC_FINGER_C2H2_1"/>
    <property type="match status" value="2"/>
</dbReference>
<evidence type="ECO:0000256" key="4">
    <source>
        <dbReference type="ARBA" id="ARBA00022833"/>
    </source>
</evidence>
<reference evidence="8" key="2">
    <citation type="submission" date="2025-09" db="UniProtKB">
        <authorList>
            <consortium name="Ensembl"/>
        </authorList>
    </citation>
    <scope>IDENTIFICATION</scope>
</reference>
<evidence type="ECO:0000256" key="3">
    <source>
        <dbReference type="ARBA" id="ARBA00022771"/>
    </source>
</evidence>
<evidence type="ECO:0000256" key="5">
    <source>
        <dbReference type="PROSITE-ProRule" id="PRU00042"/>
    </source>
</evidence>
<reference evidence="8" key="1">
    <citation type="submission" date="2025-08" db="UniProtKB">
        <authorList>
            <consortium name="Ensembl"/>
        </authorList>
    </citation>
    <scope>IDENTIFICATION</scope>
</reference>
<dbReference type="PANTHER" id="PTHR14196:SF12">
    <property type="entry name" value="ZINC FINGER PROTEIN 208-LIKE"/>
    <property type="match status" value="1"/>
</dbReference>
<dbReference type="GO" id="GO:0008270">
    <property type="term" value="F:zinc ion binding"/>
    <property type="evidence" value="ECO:0007669"/>
    <property type="project" value="UniProtKB-KW"/>
</dbReference>
<feature type="compositionally biased region" description="Low complexity" evidence="6">
    <location>
        <begin position="169"/>
        <end position="184"/>
    </location>
</feature>
<feature type="domain" description="C2H2-type" evidence="7">
    <location>
        <begin position="417"/>
        <end position="439"/>
    </location>
</feature>
<evidence type="ECO:0000313" key="8">
    <source>
        <dbReference type="Ensembl" id="ENSGMOP00000033948.1"/>
    </source>
</evidence>
<dbReference type="Pfam" id="PF00096">
    <property type="entry name" value="zf-C2H2"/>
    <property type="match status" value="2"/>
</dbReference>
<keyword evidence="1" id="KW-0479">Metal-binding</keyword>
<keyword evidence="3 5" id="KW-0863">Zinc-finger</keyword>
<dbReference type="Ensembl" id="ENSGMOT00000074150.1">
    <property type="protein sequence ID" value="ENSGMOP00000033948.1"/>
    <property type="gene ID" value="ENSGMOG00000028412.1"/>
</dbReference>
<accession>A0A8C5AMR5</accession>
<feature type="compositionally biased region" description="Acidic residues" evidence="6">
    <location>
        <begin position="155"/>
        <end position="166"/>
    </location>
</feature>
<keyword evidence="2" id="KW-0677">Repeat</keyword>
<feature type="compositionally biased region" description="Basic and acidic residues" evidence="6">
    <location>
        <begin position="308"/>
        <end position="323"/>
    </location>
</feature>
<keyword evidence="9" id="KW-1185">Reference proteome</keyword>
<protein>
    <submittedName>
        <fullName evidence="8">Si:dkey-7l6.3</fullName>
    </submittedName>
</protein>
<evidence type="ECO:0000256" key="1">
    <source>
        <dbReference type="ARBA" id="ARBA00022723"/>
    </source>
</evidence>
<keyword evidence="4" id="KW-0862">Zinc</keyword>
<dbReference type="InterPro" id="IPR036236">
    <property type="entry name" value="Znf_C2H2_sf"/>
</dbReference>
<dbReference type="GO" id="GO:0000977">
    <property type="term" value="F:RNA polymerase II transcription regulatory region sequence-specific DNA binding"/>
    <property type="evidence" value="ECO:0007669"/>
    <property type="project" value="TreeGrafter"/>
</dbReference>
<dbReference type="GO" id="GO:0005634">
    <property type="term" value="C:nucleus"/>
    <property type="evidence" value="ECO:0007669"/>
    <property type="project" value="UniProtKB-SubCell"/>
</dbReference>
<dbReference type="Pfam" id="PF13894">
    <property type="entry name" value="zf-C2H2_4"/>
    <property type="match status" value="1"/>
</dbReference>
<dbReference type="GO" id="GO:0000981">
    <property type="term" value="F:DNA-binding transcription factor activity, RNA polymerase II-specific"/>
    <property type="evidence" value="ECO:0007669"/>
    <property type="project" value="TreeGrafter"/>
</dbReference>
<dbReference type="AlphaFoldDB" id="A0A8C5AMR5"/>
<feature type="domain" description="C2H2-type" evidence="7">
    <location>
        <begin position="361"/>
        <end position="388"/>
    </location>
</feature>
<sequence length="443" mass="47961">MTNYKAFHSQLSSIMESLTRAAVTEICELVDDSYTVLQLEISRSHKENEALRRKLELIESIIARGHRGSFAMLGYDAPPEAVGPVNYPGERSSLAQLPTAGRTKASRQAAIEAAERSLAVKEVSALLLEEEGRGEADVVLIKEETPGEEQSRSEEQEDLLISEDGTEAPPLESSDGEEGPSSGPASLRPWEHALNADPHADPAHLRPPLGDSPSPGRAPDDDDDDDDDSRGAAFDPASDSYPEGPGDAPKPGHLLGPPGDSPHSLPGTFDLKRGLSLMSSLPYDMELEMCSSWNNPGLLSGPGPRPYLKPDPRAPQHQDKAPEHGGTLLPFPASLGGPGAAAAACKMDGLDLNRFCRDRRFTCTYCGKCFTSSRSLETHVRVHTGERPYSCAQCGKRFTQSGHLKTHQSVHTGERPFACEHCGKRFAGKQNLRIHQQKHHPVP</sequence>
<evidence type="ECO:0000256" key="6">
    <source>
        <dbReference type="SAM" id="MobiDB-lite"/>
    </source>
</evidence>
<feature type="compositionally biased region" description="Basic and acidic residues" evidence="6">
    <location>
        <begin position="143"/>
        <end position="154"/>
    </location>
</feature>
<feature type="region of interest" description="Disordered" evidence="6">
    <location>
        <begin position="301"/>
        <end position="326"/>
    </location>
</feature>
<evidence type="ECO:0000256" key="2">
    <source>
        <dbReference type="ARBA" id="ARBA00022737"/>
    </source>
</evidence>
<dbReference type="GeneTree" id="ENSGT01150000286953"/>
<dbReference type="PANTHER" id="PTHR14196">
    <property type="entry name" value="ODD-SKIPPED - RELATED"/>
    <property type="match status" value="1"/>
</dbReference>
<dbReference type="InterPro" id="IPR013087">
    <property type="entry name" value="Znf_C2H2_type"/>
</dbReference>
<dbReference type="Gene3D" id="3.30.160.60">
    <property type="entry name" value="Classic Zinc Finger"/>
    <property type="match status" value="3"/>
</dbReference>
<evidence type="ECO:0000259" key="7">
    <source>
        <dbReference type="PROSITE" id="PS50157"/>
    </source>
</evidence>
<dbReference type="Proteomes" id="UP000694546">
    <property type="component" value="Chromosome 8"/>
</dbReference>
<dbReference type="PROSITE" id="PS50157">
    <property type="entry name" value="ZINC_FINGER_C2H2_2"/>
    <property type="match status" value="3"/>
</dbReference>
<organism evidence="8 9">
    <name type="scientific">Gadus morhua</name>
    <name type="common">Atlantic cod</name>
    <dbReference type="NCBI Taxonomy" id="8049"/>
    <lineage>
        <taxon>Eukaryota</taxon>
        <taxon>Metazoa</taxon>
        <taxon>Chordata</taxon>
        <taxon>Craniata</taxon>
        <taxon>Vertebrata</taxon>
        <taxon>Euteleostomi</taxon>
        <taxon>Actinopterygii</taxon>
        <taxon>Neopterygii</taxon>
        <taxon>Teleostei</taxon>
        <taxon>Neoteleostei</taxon>
        <taxon>Acanthomorphata</taxon>
        <taxon>Zeiogadaria</taxon>
        <taxon>Gadariae</taxon>
        <taxon>Gadiformes</taxon>
        <taxon>Gadoidei</taxon>
        <taxon>Gadidae</taxon>
        <taxon>Gadus</taxon>
    </lineage>
</organism>
<dbReference type="OMA" id="IIARGQR"/>
<feature type="region of interest" description="Disordered" evidence="6">
    <location>
        <begin position="143"/>
        <end position="268"/>
    </location>
</feature>
<dbReference type="SMART" id="SM00355">
    <property type="entry name" value="ZnF_C2H2"/>
    <property type="match status" value="3"/>
</dbReference>
<feature type="domain" description="C2H2-type" evidence="7">
    <location>
        <begin position="389"/>
        <end position="416"/>
    </location>
</feature>
<name>A0A8C5AMR5_GADMO</name>
<proteinExistence type="predicted"/>
<evidence type="ECO:0000313" key="9">
    <source>
        <dbReference type="Proteomes" id="UP000694546"/>
    </source>
</evidence>